<dbReference type="OrthoDB" id="637682at2759"/>
<evidence type="ECO:0000256" key="2">
    <source>
        <dbReference type="ARBA" id="ARBA00022472"/>
    </source>
</evidence>
<dbReference type="PANTHER" id="PTHR13068:SF237">
    <property type="entry name" value="OS05G0403400 PROTEIN"/>
    <property type="match status" value="1"/>
</dbReference>
<dbReference type="PANTHER" id="PTHR13068">
    <property type="entry name" value="CGI-12 PROTEIN-RELATED"/>
    <property type="match status" value="1"/>
</dbReference>
<dbReference type="InterPro" id="IPR003690">
    <property type="entry name" value="MTERF"/>
</dbReference>
<keyword evidence="2" id="KW-0805">Transcription regulation</keyword>
<dbReference type="EMBL" id="LWDX02059953">
    <property type="protein sequence ID" value="OEL17434.1"/>
    <property type="molecule type" value="Genomic_DNA"/>
</dbReference>
<dbReference type="GO" id="GO:0006353">
    <property type="term" value="P:DNA-templated transcription termination"/>
    <property type="evidence" value="ECO:0007669"/>
    <property type="project" value="UniProtKB-KW"/>
</dbReference>
<comment type="caution">
    <text evidence="4">The sequence shown here is derived from an EMBL/GenBank/DDBJ whole genome shotgun (WGS) entry which is preliminary data.</text>
</comment>
<dbReference type="Proteomes" id="UP000095767">
    <property type="component" value="Unassembled WGS sequence"/>
</dbReference>
<comment type="similarity">
    <text evidence="1">Belongs to the mTERF family.</text>
</comment>
<name>A0A1E5UXA8_9POAL</name>
<protein>
    <submittedName>
        <fullName evidence="4">Uncharacterized protein</fullName>
    </submittedName>
</protein>
<gene>
    <name evidence="4" type="ORF">BAE44_0021549</name>
</gene>
<evidence type="ECO:0000256" key="3">
    <source>
        <dbReference type="ARBA" id="ARBA00022946"/>
    </source>
</evidence>
<dbReference type="InterPro" id="IPR038538">
    <property type="entry name" value="MTERF_sf"/>
</dbReference>
<dbReference type="AlphaFoldDB" id="A0A1E5UXA8"/>
<keyword evidence="2" id="KW-0806">Transcription termination</keyword>
<organism evidence="4 5">
    <name type="scientific">Dichanthelium oligosanthes</name>
    <dbReference type="NCBI Taxonomy" id="888268"/>
    <lineage>
        <taxon>Eukaryota</taxon>
        <taxon>Viridiplantae</taxon>
        <taxon>Streptophyta</taxon>
        <taxon>Embryophyta</taxon>
        <taxon>Tracheophyta</taxon>
        <taxon>Spermatophyta</taxon>
        <taxon>Magnoliopsida</taxon>
        <taxon>Liliopsida</taxon>
        <taxon>Poales</taxon>
        <taxon>Poaceae</taxon>
        <taxon>PACMAD clade</taxon>
        <taxon>Panicoideae</taxon>
        <taxon>Panicodae</taxon>
        <taxon>Paniceae</taxon>
        <taxon>Dichantheliinae</taxon>
        <taxon>Dichanthelium</taxon>
    </lineage>
</organism>
<reference evidence="4 5" key="1">
    <citation type="submission" date="2016-09" db="EMBL/GenBank/DDBJ databases">
        <title>The draft genome of Dichanthelium oligosanthes: A C3 panicoid grass species.</title>
        <authorList>
            <person name="Studer A.J."/>
            <person name="Schnable J.C."/>
            <person name="Brutnell T.P."/>
        </authorList>
    </citation>
    <scope>NUCLEOTIDE SEQUENCE [LARGE SCALE GENOMIC DNA]</scope>
    <source>
        <strain evidence="5">cv. Kellogg 1175</strain>
        <tissue evidence="4">Leaf</tissue>
    </source>
</reference>
<dbReference type="Gene3D" id="1.25.70.10">
    <property type="entry name" value="Transcription termination factor 3, mitochondrial"/>
    <property type="match status" value="1"/>
</dbReference>
<keyword evidence="2" id="KW-0804">Transcription</keyword>
<dbReference type="STRING" id="888268.A0A1E5UXA8"/>
<dbReference type="Pfam" id="PF02536">
    <property type="entry name" value="mTERF"/>
    <property type="match status" value="1"/>
</dbReference>
<accession>A0A1E5UXA8</accession>
<dbReference type="GO" id="GO:0003676">
    <property type="term" value="F:nucleic acid binding"/>
    <property type="evidence" value="ECO:0007669"/>
    <property type="project" value="InterPro"/>
</dbReference>
<keyword evidence="5" id="KW-1185">Reference proteome</keyword>
<evidence type="ECO:0000313" key="4">
    <source>
        <dbReference type="EMBL" id="OEL17434.1"/>
    </source>
</evidence>
<sequence length="158" mass="18322">MDPRFVRCFVVMCKVKRDTIWRRLALYHSFGLSQSQVARAFMIQPQILGALTDESIQRKLLFYQDGLKIALSQVIARPAILPCSVEKNILPRCAVLSVLMREGKIQRDVYLLGPLGVSTKSFSERYVKKYEKDLPDVVRAYEWKIKFKGFMDQDIEIC</sequence>
<proteinExistence type="inferred from homology"/>
<evidence type="ECO:0000256" key="1">
    <source>
        <dbReference type="ARBA" id="ARBA00007692"/>
    </source>
</evidence>
<keyword evidence="3" id="KW-0809">Transit peptide</keyword>
<evidence type="ECO:0000313" key="5">
    <source>
        <dbReference type="Proteomes" id="UP000095767"/>
    </source>
</evidence>